<keyword evidence="5" id="KW-1185">Reference proteome</keyword>
<evidence type="ECO:0000256" key="2">
    <source>
        <dbReference type="PROSITE-ProRule" id="PRU00335"/>
    </source>
</evidence>
<keyword evidence="1 2" id="KW-0238">DNA-binding</keyword>
<gene>
    <name evidence="4" type="primary">acrR</name>
    <name evidence="4" type="ORF">GCM10018793_65500</name>
</gene>
<comment type="caution">
    <text evidence="4">The sequence shown here is derived from an EMBL/GenBank/DDBJ whole genome shotgun (WGS) entry which is preliminary data.</text>
</comment>
<dbReference type="InterPro" id="IPR009057">
    <property type="entry name" value="Homeodomain-like_sf"/>
</dbReference>
<dbReference type="PANTHER" id="PTHR30055">
    <property type="entry name" value="HTH-TYPE TRANSCRIPTIONAL REGULATOR RUTR"/>
    <property type="match status" value="1"/>
</dbReference>
<evidence type="ECO:0000256" key="1">
    <source>
        <dbReference type="ARBA" id="ARBA00023125"/>
    </source>
</evidence>
<evidence type="ECO:0000313" key="4">
    <source>
        <dbReference type="EMBL" id="GHH87902.1"/>
    </source>
</evidence>
<dbReference type="GO" id="GO:0003700">
    <property type="term" value="F:DNA-binding transcription factor activity"/>
    <property type="evidence" value="ECO:0007669"/>
    <property type="project" value="TreeGrafter"/>
</dbReference>
<protein>
    <submittedName>
        <fullName evidence="4">TetR family transcriptional regulator</fullName>
    </submittedName>
</protein>
<dbReference type="InterPro" id="IPR050109">
    <property type="entry name" value="HTH-type_TetR-like_transc_reg"/>
</dbReference>
<dbReference type="Gene3D" id="1.10.357.10">
    <property type="entry name" value="Tetracycline Repressor, domain 2"/>
    <property type="match status" value="1"/>
</dbReference>
<reference evidence="4" key="2">
    <citation type="submission" date="2020-09" db="EMBL/GenBank/DDBJ databases">
        <authorList>
            <person name="Sun Q."/>
            <person name="Ohkuma M."/>
        </authorList>
    </citation>
    <scope>NUCLEOTIDE SEQUENCE</scope>
    <source>
        <strain evidence="4">JCM 5069</strain>
    </source>
</reference>
<dbReference type="InterPro" id="IPR001647">
    <property type="entry name" value="HTH_TetR"/>
</dbReference>
<dbReference type="SUPFAM" id="SSF48498">
    <property type="entry name" value="Tetracyclin repressor-like, C-terminal domain"/>
    <property type="match status" value="1"/>
</dbReference>
<dbReference type="SUPFAM" id="SSF46689">
    <property type="entry name" value="Homeodomain-like"/>
    <property type="match status" value="1"/>
</dbReference>
<name>A0A919GNK6_9ACTN</name>
<evidence type="ECO:0000313" key="5">
    <source>
        <dbReference type="Proteomes" id="UP000603708"/>
    </source>
</evidence>
<dbReference type="GO" id="GO:0000976">
    <property type="term" value="F:transcription cis-regulatory region binding"/>
    <property type="evidence" value="ECO:0007669"/>
    <property type="project" value="TreeGrafter"/>
</dbReference>
<feature type="DNA-binding region" description="H-T-H motif" evidence="2">
    <location>
        <begin position="48"/>
        <end position="67"/>
    </location>
</feature>
<feature type="domain" description="HTH tetR-type" evidence="3">
    <location>
        <begin position="25"/>
        <end position="85"/>
    </location>
</feature>
<sequence>MPGPGLAVRRRLRGPAGSGAYDPGMGNREALLAGARRCLEEKGYAASTARDVASAARLPEAAVAEHFGSCAALLHEALFAAMRERGAETGGAAGDDYEDLWSRTAESFRAHRWLWAATLEALVHAQRSPELLRTLAAGQDDARRALAARLTGVAGAEVAAHDVRTVGTVQLALLTGVLVQWLADPEHAPDGREIGEGLRALAARTAG</sequence>
<dbReference type="EMBL" id="BNCD01000031">
    <property type="protein sequence ID" value="GHH87902.1"/>
    <property type="molecule type" value="Genomic_DNA"/>
</dbReference>
<organism evidence="4 5">
    <name type="scientific">Streptomyces sulfonofaciens</name>
    <dbReference type="NCBI Taxonomy" id="68272"/>
    <lineage>
        <taxon>Bacteria</taxon>
        <taxon>Bacillati</taxon>
        <taxon>Actinomycetota</taxon>
        <taxon>Actinomycetes</taxon>
        <taxon>Kitasatosporales</taxon>
        <taxon>Streptomycetaceae</taxon>
        <taxon>Streptomyces</taxon>
    </lineage>
</organism>
<accession>A0A919GNK6</accession>
<evidence type="ECO:0000259" key="3">
    <source>
        <dbReference type="PROSITE" id="PS50977"/>
    </source>
</evidence>
<dbReference type="Pfam" id="PF00440">
    <property type="entry name" value="TetR_N"/>
    <property type="match status" value="1"/>
</dbReference>
<reference evidence="4" key="1">
    <citation type="journal article" date="2014" name="Int. J. Syst. Evol. Microbiol.">
        <title>Complete genome sequence of Corynebacterium casei LMG S-19264T (=DSM 44701T), isolated from a smear-ripened cheese.</title>
        <authorList>
            <consortium name="US DOE Joint Genome Institute (JGI-PGF)"/>
            <person name="Walter F."/>
            <person name="Albersmeier A."/>
            <person name="Kalinowski J."/>
            <person name="Ruckert C."/>
        </authorList>
    </citation>
    <scope>NUCLEOTIDE SEQUENCE</scope>
    <source>
        <strain evidence="4">JCM 5069</strain>
    </source>
</reference>
<dbReference type="PANTHER" id="PTHR30055:SF219">
    <property type="entry name" value="TRANSCRIPTIONAL REGULATORY PROTEIN"/>
    <property type="match status" value="1"/>
</dbReference>
<proteinExistence type="predicted"/>
<dbReference type="Proteomes" id="UP000603708">
    <property type="component" value="Unassembled WGS sequence"/>
</dbReference>
<dbReference type="InterPro" id="IPR036271">
    <property type="entry name" value="Tet_transcr_reg_TetR-rel_C_sf"/>
</dbReference>
<dbReference type="PROSITE" id="PS50977">
    <property type="entry name" value="HTH_TETR_2"/>
    <property type="match status" value="1"/>
</dbReference>
<dbReference type="AlphaFoldDB" id="A0A919GNK6"/>